<reference evidence="3 4" key="1">
    <citation type="submission" date="2019-08" db="EMBL/GenBank/DDBJ databases">
        <title>In-depth cultivation of the pig gut microbiome towards novel bacterial diversity and tailored functional studies.</title>
        <authorList>
            <person name="Wylensek D."/>
            <person name="Hitch T.C.A."/>
            <person name="Clavel T."/>
        </authorList>
    </citation>
    <scope>NUCLEOTIDE SEQUENCE [LARGE SCALE GENOMIC DNA]</scope>
    <source>
        <strain evidence="3 4">Oil-RF-744-WCA-WT-10</strain>
    </source>
</reference>
<feature type="compositionally biased region" description="Basic residues" evidence="1">
    <location>
        <begin position="149"/>
        <end position="161"/>
    </location>
</feature>
<feature type="compositionally biased region" description="Low complexity" evidence="1">
    <location>
        <begin position="126"/>
        <end position="148"/>
    </location>
</feature>
<name>A0A6L5XEE8_9BACT</name>
<sequence length="221" mass="24437">MTIHHNNEQQRHIEQLLDLFMAGESTLAQEQELARYFATHDVEGDWAVYKQMFAYFDRGMSAQPAPAAQCRKLRLWPWVTAAAALALLLGVTLALVHSKPATAPVTARIEQPHPVPAVTVPATAAAPQRSVAAQAANPRTLARATRPAQPRRRHAAPRRPAHAADPAPQVSQPVCMTPEEELAYCRDAAVEVQLQQSCDYDNLCLAQLQHVDNIYETIKEK</sequence>
<dbReference type="Proteomes" id="UP000483362">
    <property type="component" value="Unassembled WGS sequence"/>
</dbReference>
<comment type="caution">
    <text evidence="3">The sequence shown here is derived from an EMBL/GenBank/DDBJ whole genome shotgun (WGS) entry which is preliminary data.</text>
</comment>
<keyword evidence="4" id="KW-1185">Reference proteome</keyword>
<keyword evidence="2" id="KW-0812">Transmembrane</keyword>
<feature type="transmembrane region" description="Helical" evidence="2">
    <location>
        <begin position="75"/>
        <end position="96"/>
    </location>
</feature>
<evidence type="ECO:0000256" key="2">
    <source>
        <dbReference type="SAM" id="Phobius"/>
    </source>
</evidence>
<accession>A0A6L5XEE8</accession>
<dbReference type="AlphaFoldDB" id="A0A6L5XEE8"/>
<keyword evidence="2" id="KW-0472">Membrane</keyword>
<organism evidence="3 4">
    <name type="scientific">Sodaliphilus pleomorphus</name>
    <dbReference type="NCBI Taxonomy" id="2606626"/>
    <lineage>
        <taxon>Bacteria</taxon>
        <taxon>Pseudomonadati</taxon>
        <taxon>Bacteroidota</taxon>
        <taxon>Bacteroidia</taxon>
        <taxon>Bacteroidales</taxon>
        <taxon>Muribaculaceae</taxon>
        <taxon>Sodaliphilus</taxon>
    </lineage>
</organism>
<evidence type="ECO:0000256" key="1">
    <source>
        <dbReference type="SAM" id="MobiDB-lite"/>
    </source>
</evidence>
<proteinExistence type="predicted"/>
<evidence type="ECO:0000313" key="3">
    <source>
        <dbReference type="EMBL" id="MSS18155.1"/>
    </source>
</evidence>
<evidence type="ECO:0000313" key="4">
    <source>
        <dbReference type="Proteomes" id="UP000483362"/>
    </source>
</evidence>
<keyword evidence="2" id="KW-1133">Transmembrane helix</keyword>
<gene>
    <name evidence="3" type="ORF">FYJ29_10355</name>
</gene>
<dbReference type="EMBL" id="VULT01000016">
    <property type="protein sequence ID" value="MSS18155.1"/>
    <property type="molecule type" value="Genomic_DNA"/>
</dbReference>
<protein>
    <submittedName>
        <fullName evidence="3">Uncharacterized protein</fullName>
    </submittedName>
</protein>
<feature type="region of interest" description="Disordered" evidence="1">
    <location>
        <begin position="126"/>
        <end position="173"/>
    </location>
</feature>
<dbReference type="RefSeq" id="WP_154327096.1">
    <property type="nucleotide sequence ID" value="NZ_CP045696.1"/>
</dbReference>